<dbReference type="AlphaFoldDB" id="A0A1H3G5V1"/>
<name>A0A1H3G5V1_9ACTN</name>
<organism evidence="2 3">
    <name type="scientific">Geodermatophilus africanus</name>
    <dbReference type="NCBI Taxonomy" id="1137993"/>
    <lineage>
        <taxon>Bacteria</taxon>
        <taxon>Bacillati</taxon>
        <taxon>Actinomycetota</taxon>
        <taxon>Actinomycetes</taxon>
        <taxon>Geodermatophilales</taxon>
        <taxon>Geodermatophilaceae</taxon>
        <taxon>Geodermatophilus</taxon>
    </lineage>
</organism>
<evidence type="ECO:0000313" key="3">
    <source>
        <dbReference type="Proteomes" id="UP000198921"/>
    </source>
</evidence>
<feature type="domain" description="DUF4236" evidence="1">
    <location>
        <begin position="3"/>
        <end position="51"/>
    </location>
</feature>
<dbReference type="OrthoDB" id="3297468at2"/>
<protein>
    <recommendedName>
        <fullName evidence="1">DUF4236 domain-containing protein</fullName>
    </recommendedName>
</protein>
<evidence type="ECO:0000313" key="2">
    <source>
        <dbReference type="EMBL" id="SDX98656.1"/>
    </source>
</evidence>
<dbReference type="STRING" id="1137993.SAMN05660209_01748"/>
<dbReference type="RefSeq" id="WP_091153786.1">
    <property type="nucleotide sequence ID" value="NZ_FNOT01000004.1"/>
</dbReference>
<gene>
    <name evidence="2" type="ORF">SAMN05660209_01748</name>
</gene>
<dbReference type="EMBL" id="FNOT01000004">
    <property type="protein sequence ID" value="SDX98656.1"/>
    <property type="molecule type" value="Genomic_DNA"/>
</dbReference>
<sequence>MPFSFRLTKRLGPLHLNVSRRGVSPSFHVGPVGYSPRGRRWSVRLPGPFRYVWSRRR</sequence>
<keyword evidence="3" id="KW-1185">Reference proteome</keyword>
<dbReference type="Pfam" id="PF14020">
    <property type="entry name" value="DUF4236"/>
    <property type="match status" value="1"/>
</dbReference>
<dbReference type="InterPro" id="IPR025330">
    <property type="entry name" value="DUF4236"/>
</dbReference>
<evidence type="ECO:0000259" key="1">
    <source>
        <dbReference type="Pfam" id="PF14020"/>
    </source>
</evidence>
<reference evidence="3" key="1">
    <citation type="submission" date="2016-10" db="EMBL/GenBank/DDBJ databases">
        <authorList>
            <person name="Varghese N."/>
            <person name="Submissions S."/>
        </authorList>
    </citation>
    <scope>NUCLEOTIDE SEQUENCE [LARGE SCALE GENOMIC DNA]</scope>
    <source>
        <strain evidence="3">DSM 45422</strain>
    </source>
</reference>
<dbReference type="Proteomes" id="UP000198921">
    <property type="component" value="Unassembled WGS sequence"/>
</dbReference>
<proteinExistence type="predicted"/>
<accession>A0A1H3G5V1</accession>